<dbReference type="InterPro" id="IPR036291">
    <property type="entry name" value="NAD(P)-bd_dom_sf"/>
</dbReference>
<dbReference type="PANTHER" id="PTHR43355">
    <property type="entry name" value="FLAVIN REDUCTASE (NADPH)"/>
    <property type="match status" value="1"/>
</dbReference>
<dbReference type="CDD" id="cd05244">
    <property type="entry name" value="BVR-B_like_SDR_a"/>
    <property type="match status" value="1"/>
</dbReference>
<accession>A0A8T4HDM6</accession>
<dbReference type="InterPro" id="IPR051606">
    <property type="entry name" value="Polyketide_Oxido-like"/>
</dbReference>
<evidence type="ECO:0000313" key="2">
    <source>
        <dbReference type="EMBL" id="MBP3942841.1"/>
    </source>
</evidence>
<dbReference type="AlphaFoldDB" id="A0A8T4HDM6"/>
<dbReference type="Proteomes" id="UP000679691">
    <property type="component" value="Unassembled WGS sequence"/>
</dbReference>
<organism evidence="2 3">
    <name type="scientific">Rhinopithecimicrobium faecis</name>
    <dbReference type="NCBI Taxonomy" id="2820698"/>
    <lineage>
        <taxon>Bacteria</taxon>
        <taxon>Pseudomonadati</taxon>
        <taxon>Bacteroidota</taxon>
        <taxon>Sphingobacteriia</taxon>
        <taxon>Sphingobacteriales</taxon>
        <taxon>Sphingobacteriaceae</taxon>
        <taxon>Rhinopithecimicrobium</taxon>
    </lineage>
</organism>
<dbReference type="InterPro" id="IPR016040">
    <property type="entry name" value="NAD(P)-bd_dom"/>
</dbReference>
<feature type="domain" description="NAD(P)-binding" evidence="1">
    <location>
        <begin position="8"/>
        <end position="205"/>
    </location>
</feature>
<protein>
    <submittedName>
        <fullName evidence="2">NAD(P)-dependent oxidoreductase</fullName>
    </submittedName>
</protein>
<name>A0A8T4HDM6_9SPHI</name>
<dbReference type="GO" id="GO:0016646">
    <property type="term" value="F:oxidoreductase activity, acting on the CH-NH group of donors, NAD or NADP as acceptor"/>
    <property type="evidence" value="ECO:0007669"/>
    <property type="project" value="TreeGrafter"/>
</dbReference>
<dbReference type="Pfam" id="PF13460">
    <property type="entry name" value="NAD_binding_10"/>
    <property type="match status" value="1"/>
</dbReference>
<sequence>MAKITLIGASGFVGSALLIEALNRGIEVTAVVRNPEKITLTNKNLTIVKADVFNAEELKDVLAGSDAVVSAFSPGWTNPDLVPDTARGHKSIIAATKKAHINRLITVGGAGTLFVSPGATVISAGLIPKEILPGVQALAEVLENDYRTEKDLDWVFFSPAGEIAPGVRTGTYRLGKDDLIVDAEGKSKISVEDYAKALFDELETPAHHQERFTIGY</sequence>
<dbReference type="PANTHER" id="PTHR43355:SF2">
    <property type="entry name" value="FLAVIN REDUCTASE (NADPH)"/>
    <property type="match status" value="1"/>
</dbReference>
<dbReference type="RefSeq" id="WP_353546327.1">
    <property type="nucleotide sequence ID" value="NZ_JAGKSB010000004.1"/>
</dbReference>
<evidence type="ECO:0000313" key="3">
    <source>
        <dbReference type="Proteomes" id="UP000679691"/>
    </source>
</evidence>
<comment type="caution">
    <text evidence="2">The sequence shown here is derived from an EMBL/GenBank/DDBJ whole genome shotgun (WGS) entry which is preliminary data.</text>
</comment>
<gene>
    <name evidence="2" type="ORF">J5U18_04565</name>
</gene>
<reference evidence="2" key="1">
    <citation type="submission" date="2021-03" db="EMBL/GenBank/DDBJ databases">
        <authorList>
            <person name="Lu T."/>
            <person name="Wang Q."/>
            <person name="Han X."/>
        </authorList>
    </citation>
    <scope>NUCLEOTIDE SEQUENCE</scope>
    <source>
        <strain evidence="2">WQ 2009</strain>
    </source>
</reference>
<dbReference type="SUPFAM" id="SSF51735">
    <property type="entry name" value="NAD(P)-binding Rossmann-fold domains"/>
    <property type="match status" value="1"/>
</dbReference>
<dbReference type="Gene3D" id="3.40.50.720">
    <property type="entry name" value="NAD(P)-binding Rossmann-like Domain"/>
    <property type="match status" value="1"/>
</dbReference>
<proteinExistence type="predicted"/>
<dbReference type="EMBL" id="JAGKSB010000004">
    <property type="protein sequence ID" value="MBP3942841.1"/>
    <property type="molecule type" value="Genomic_DNA"/>
</dbReference>
<evidence type="ECO:0000259" key="1">
    <source>
        <dbReference type="Pfam" id="PF13460"/>
    </source>
</evidence>
<keyword evidence="3" id="KW-1185">Reference proteome</keyword>